<protein>
    <submittedName>
        <fullName evidence="1">Uncharacterized protein</fullName>
    </submittedName>
</protein>
<accession>A0A7J9LK43</accession>
<gene>
    <name evidence="1" type="ORF">Goshw_004211</name>
</gene>
<organism evidence="1 2">
    <name type="scientific">Gossypium schwendimanii</name>
    <name type="common">Cotton</name>
    <dbReference type="NCBI Taxonomy" id="34291"/>
    <lineage>
        <taxon>Eukaryota</taxon>
        <taxon>Viridiplantae</taxon>
        <taxon>Streptophyta</taxon>
        <taxon>Embryophyta</taxon>
        <taxon>Tracheophyta</taxon>
        <taxon>Spermatophyta</taxon>
        <taxon>Magnoliopsida</taxon>
        <taxon>eudicotyledons</taxon>
        <taxon>Gunneridae</taxon>
        <taxon>Pentapetalae</taxon>
        <taxon>rosids</taxon>
        <taxon>malvids</taxon>
        <taxon>Malvales</taxon>
        <taxon>Malvaceae</taxon>
        <taxon>Malvoideae</taxon>
        <taxon>Gossypium</taxon>
    </lineage>
</organism>
<proteinExistence type="predicted"/>
<dbReference type="EMBL" id="JABFAF010000007">
    <property type="protein sequence ID" value="MBA0859185.1"/>
    <property type="molecule type" value="Genomic_DNA"/>
</dbReference>
<dbReference type="AlphaFoldDB" id="A0A7J9LK43"/>
<evidence type="ECO:0000313" key="1">
    <source>
        <dbReference type="EMBL" id="MBA0859185.1"/>
    </source>
</evidence>
<evidence type="ECO:0000313" key="2">
    <source>
        <dbReference type="Proteomes" id="UP000593576"/>
    </source>
</evidence>
<sequence>MWMKFFCSRIWPIIEMSEISPIQAIITYGILQTKQICIGIWIYKNMVDCEKNLGKGIFLPYLTTELCKRVGYPLSEWIKPLIPQGNYSAMIYSSNLFFYR</sequence>
<reference evidence="1 2" key="1">
    <citation type="journal article" date="2019" name="Genome Biol. Evol.">
        <title>Insights into the evolution of the New World diploid cottons (Gossypium, subgenus Houzingenia) based on genome sequencing.</title>
        <authorList>
            <person name="Grover C.E."/>
            <person name="Arick M.A. 2nd"/>
            <person name="Thrash A."/>
            <person name="Conover J.L."/>
            <person name="Sanders W.S."/>
            <person name="Peterson D.G."/>
            <person name="Frelichowski J.E."/>
            <person name="Scheffler J.A."/>
            <person name="Scheffler B.E."/>
            <person name="Wendel J.F."/>
        </authorList>
    </citation>
    <scope>NUCLEOTIDE SEQUENCE [LARGE SCALE GENOMIC DNA]</scope>
    <source>
        <strain evidence="1">1</strain>
        <tissue evidence="1">Leaf</tissue>
    </source>
</reference>
<dbReference type="Proteomes" id="UP000593576">
    <property type="component" value="Unassembled WGS sequence"/>
</dbReference>
<keyword evidence="2" id="KW-1185">Reference proteome</keyword>
<comment type="caution">
    <text evidence="1">The sequence shown here is derived from an EMBL/GenBank/DDBJ whole genome shotgun (WGS) entry which is preliminary data.</text>
</comment>
<name>A0A7J9LK43_GOSSC</name>
<dbReference type="OrthoDB" id="990541at2759"/>